<gene>
    <name evidence="1" type="ORF">SAMN02745168_0229</name>
</gene>
<evidence type="ECO:0000313" key="1">
    <source>
        <dbReference type="EMBL" id="SMC88818.1"/>
    </source>
</evidence>
<reference evidence="1 2" key="1">
    <citation type="submission" date="2017-04" db="EMBL/GenBank/DDBJ databases">
        <authorList>
            <person name="Afonso C.L."/>
            <person name="Miller P.J."/>
            <person name="Scott M.A."/>
            <person name="Spackman E."/>
            <person name="Goraichik I."/>
            <person name="Dimitrov K.M."/>
            <person name="Suarez D.L."/>
            <person name="Swayne D.E."/>
        </authorList>
    </citation>
    <scope>NUCLEOTIDE SEQUENCE [LARGE SCALE GENOMIC DNA]</scope>
    <source>
        <strain evidence="1 2">DSM 12816</strain>
    </source>
</reference>
<dbReference type="OrthoDB" id="9803021at2"/>
<dbReference type="InterPro" id="IPR002187">
    <property type="entry name" value="N-reg_PII"/>
</dbReference>
<organism evidence="1 2">
    <name type="scientific">Papillibacter cinnamivorans DSM 12816</name>
    <dbReference type="NCBI Taxonomy" id="1122930"/>
    <lineage>
        <taxon>Bacteria</taxon>
        <taxon>Bacillati</taxon>
        <taxon>Bacillota</taxon>
        <taxon>Clostridia</taxon>
        <taxon>Eubacteriales</taxon>
        <taxon>Oscillospiraceae</taxon>
        <taxon>Papillibacter</taxon>
    </lineage>
</organism>
<sequence>MDKCESHAADLLCVIVGCGQGSRVLHIAKKCGVAGGTVFLGMGTVRGRLLELLSLCDARKEIVLMAAPPSVAENAFETLGSELKLKKHNHGIAFVLPLNRVIGARSCGDADKNVRKENDAMYQAITVIVDKGKAEEVIAAAEKAGSAGGTVINARGAGVHETGRLFSMEIEPEKEIVLILSRAELAEAIVSSVRSGLRIDEPGRGIIFVQDVAKTCGLYE</sequence>
<keyword evidence="2" id="KW-1185">Reference proteome</keyword>
<dbReference type="SUPFAM" id="SSF54913">
    <property type="entry name" value="GlnB-like"/>
    <property type="match status" value="2"/>
</dbReference>
<dbReference type="Pfam" id="PF00543">
    <property type="entry name" value="P-II"/>
    <property type="match status" value="1"/>
</dbReference>
<dbReference type="GO" id="GO:0006808">
    <property type="term" value="P:regulation of nitrogen utilization"/>
    <property type="evidence" value="ECO:0007669"/>
    <property type="project" value="InterPro"/>
</dbReference>
<dbReference type="InterPro" id="IPR015867">
    <property type="entry name" value="N-reg_PII/ATP_PRibTrfase_C"/>
</dbReference>
<dbReference type="RefSeq" id="WP_084235649.1">
    <property type="nucleotide sequence ID" value="NZ_FWXW01000013.1"/>
</dbReference>
<dbReference type="AlphaFoldDB" id="A0A1W2CVS2"/>
<protein>
    <submittedName>
        <fullName evidence="1">Nitrogen regulatory protein P-II family</fullName>
    </submittedName>
</protein>
<dbReference type="Proteomes" id="UP000192790">
    <property type="component" value="Unassembled WGS sequence"/>
</dbReference>
<dbReference type="Gene3D" id="3.30.70.120">
    <property type="match status" value="2"/>
</dbReference>
<evidence type="ECO:0000313" key="2">
    <source>
        <dbReference type="Proteomes" id="UP000192790"/>
    </source>
</evidence>
<name>A0A1W2CVS2_9FIRM</name>
<dbReference type="InterPro" id="IPR011322">
    <property type="entry name" value="N-reg_PII-like_a/b"/>
</dbReference>
<proteinExistence type="predicted"/>
<accession>A0A1W2CVS2</accession>
<dbReference type="STRING" id="1122930.SAMN02745168_0229"/>
<dbReference type="SMART" id="SM00938">
    <property type="entry name" value="P-II"/>
    <property type="match status" value="1"/>
</dbReference>
<dbReference type="GO" id="GO:0030234">
    <property type="term" value="F:enzyme regulator activity"/>
    <property type="evidence" value="ECO:0007669"/>
    <property type="project" value="InterPro"/>
</dbReference>
<dbReference type="PROSITE" id="PS51343">
    <property type="entry name" value="PII_GLNB_DOM"/>
    <property type="match status" value="1"/>
</dbReference>
<dbReference type="EMBL" id="FWXW01000013">
    <property type="protein sequence ID" value="SMC88818.1"/>
    <property type="molecule type" value="Genomic_DNA"/>
</dbReference>